<feature type="transmembrane region" description="Helical" evidence="1">
    <location>
        <begin position="135"/>
        <end position="155"/>
    </location>
</feature>
<feature type="transmembrane region" description="Helical" evidence="1">
    <location>
        <begin position="29"/>
        <end position="50"/>
    </location>
</feature>
<dbReference type="AlphaFoldDB" id="A0A1C5J6F4"/>
<feature type="transmembrane region" description="Helical" evidence="1">
    <location>
        <begin position="232"/>
        <end position="252"/>
    </location>
</feature>
<evidence type="ECO:0000256" key="1">
    <source>
        <dbReference type="SAM" id="Phobius"/>
    </source>
</evidence>
<evidence type="ECO:0000313" key="3">
    <source>
        <dbReference type="Proteomes" id="UP000198217"/>
    </source>
</evidence>
<name>A0A1C5J6F4_9ACTN</name>
<feature type="transmembrane region" description="Helical" evidence="1">
    <location>
        <begin position="167"/>
        <end position="187"/>
    </location>
</feature>
<keyword evidence="1" id="KW-0472">Membrane</keyword>
<dbReference type="EMBL" id="LT607750">
    <property type="protein sequence ID" value="SCG66164.1"/>
    <property type="molecule type" value="Genomic_DNA"/>
</dbReference>
<feature type="transmembrane region" description="Helical" evidence="1">
    <location>
        <begin position="264"/>
        <end position="284"/>
    </location>
</feature>
<accession>A0A1C5J6F4</accession>
<organism evidence="2 3">
    <name type="scientific">Micromonospora echinaurantiaca</name>
    <dbReference type="NCBI Taxonomy" id="47857"/>
    <lineage>
        <taxon>Bacteria</taxon>
        <taxon>Bacillati</taxon>
        <taxon>Actinomycetota</taxon>
        <taxon>Actinomycetes</taxon>
        <taxon>Micromonosporales</taxon>
        <taxon>Micromonosporaceae</taxon>
        <taxon>Micromonospora</taxon>
    </lineage>
</organism>
<sequence>MRQEVLAARDDDRRGMTTSLRTAWRGSPALTLLAALMGGLLVASAAGLVVDDRTLGGQPIWLKPAKFAASFVLYGLTLAWLMAHLRRGRRIASWTSYAVVGTAILEVGIIVAQAARGRASHFNEATPLDETLWQAMGGLISVLWLGTAVLTVLLWRDGMPDRAGTWAVRLGMVVLLVGLLQGLTMTMPTEAQLALDERGLGTTMGAHAVGVPDGGPGMPLTGWSTTGGDLRIGHFVGIHGLQALLLFAMLLSGLVGDVARRTRLVFVFAFAWSGLLVLVTWQALRGQPLTAPDAATLAAFAVLVLATAAGTAAAWLLPTRSAALLPARTAA</sequence>
<feature type="transmembrane region" description="Helical" evidence="1">
    <location>
        <begin position="65"/>
        <end position="83"/>
    </location>
</feature>
<keyword evidence="1" id="KW-0812">Transmembrane</keyword>
<evidence type="ECO:0000313" key="2">
    <source>
        <dbReference type="EMBL" id="SCG66164.1"/>
    </source>
</evidence>
<dbReference type="Proteomes" id="UP000198217">
    <property type="component" value="Chromosome I"/>
</dbReference>
<keyword evidence="1" id="KW-1133">Transmembrane helix</keyword>
<reference evidence="2 3" key="1">
    <citation type="submission" date="2016-06" db="EMBL/GenBank/DDBJ databases">
        <authorList>
            <person name="Kjaerup R.B."/>
            <person name="Dalgaard T.S."/>
            <person name="Juul-Madsen H.R."/>
        </authorList>
    </citation>
    <scope>NUCLEOTIDE SEQUENCE [LARGE SCALE GENOMIC DNA]</scope>
    <source>
        <strain evidence="2 3">DSM 43904</strain>
    </source>
</reference>
<keyword evidence="3" id="KW-1185">Reference proteome</keyword>
<proteinExistence type="predicted"/>
<gene>
    <name evidence="2" type="ORF">GA0070609_4112</name>
</gene>
<feature type="transmembrane region" description="Helical" evidence="1">
    <location>
        <begin position="95"/>
        <end position="115"/>
    </location>
</feature>
<protein>
    <submittedName>
        <fullName evidence="2">Uncharacterized protein</fullName>
    </submittedName>
</protein>
<feature type="transmembrane region" description="Helical" evidence="1">
    <location>
        <begin position="296"/>
        <end position="317"/>
    </location>
</feature>